<dbReference type="Proteomes" id="UP001328107">
    <property type="component" value="Unassembled WGS sequence"/>
</dbReference>
<accession>A0AAN5DG25</accession>
<evidence type="ECO:0000313" key="2">
    <source>
        <dbReference type="EMBL" id="GMR61450.1"/>
    </source>
</evidence>
<feature type="compositionally biased region" description="Basic residues" evidence="1">
    <location>
        <begin position="1"/>
        <end position="11"/>
    </location>
</feature>
<sequence length="203" mass="22724">LKKCLQVRKPKPSTTTTEQTEETDVSESSTDVSETASTTPSTTTERPSTTEEILKIEQPWRPFHWLSGARTIPDSILIDQFLNWKPDTTRKPGNFSGVTGLPPHKRIVIEKIPEKIDWKSIQAVVGAANSTETKDGFELTHQYIKNAVERMKKSEVPAGQAVAKTIDRLFAVMKSVVDSIPKDSVNHLQRGFETLSRILLQAR</sequence>
<dbReference type="AlphaFoldDB" id="A0AAN5DG25"/>
<organism evidence="2 3">
    <name type="scientific">Pristionchus mayeri</name>
    <dbReference type="NCBI Taxonomy" id="1317129"/>
    <lineage>
        <taxon>Eukaryota</taxon>
        <taxon>Metazoa</taxon>
        <taxon>Ecdysozoa</taxon>
        <taxon>Nematoda</taxon>
        <taxon>Chromadorea</taxon>
        <taxon>Rhabditida</taxon>
        <taxon>Rhabditina</taxon>
        <taxon>Diplogasteromorpha</taxon>
        <taxon>Diplogasteroidea</taxon>
        <taxon>Neodiplogasteridae</taxon>
        <taxon>Pristionchus</taxon>
    </lineage>
</organism>
<feature type="compositionally biased region" description="Low complexity" evidence="1">
    <location>
        <begin position="26"/>
        <end position="47"/>
    </location>
</feature>
<gene>
    <name evidence="2" type="ORF">PMAYCL1PPCAC_31645</name>
</gene>
<proteinExistence type="predicted"/>
<comment type="caution">
    <text evidence="2">The sequence shown here is derived from an EMBL/GenBank/DDBJ whole genome shotgun (WGS) entry which is preliminary data.</text>
</comment>
<keyword evidence="3" id="KW-1185">Reference proteome</keyword>
<dbReference type="EMBL" id="BTRK01000006">
    <property type="protein sequence ID" value="GMR61450.1"/>
    <property type="molecule type" value="Genomic_DNA"/>
</dbReference>
<feature type="non-terminal residue" evidence="2">
    <location>
        <position position="203"/>
    </location>
</feature>
<evidence type="ECO:0000256" key="1">
    <source>
        <dbReference type="SAM" id="MobiDB-lite"/>
    </source>
</evidence>
<evidence type="ECO:0000313" key="3">
    <source>
        <dbReference type="Proteomes" id="UP001328107"/>
    </source>
</evidence>
<feature type="non-terminal residue" evidence="2">
    <location>
        <position position="1"/>
    </location>
</feature>
<feature type="region of interest" description="Disordered" evidence="1">
    <location>
        <begin position="1"/>
        <end position="51"/>
    </location>
</feature>
<name>A0AAN5DG25_9BILA</name>
<reference evidence="3" key="1">
    <citation type="submission" date="2022-10" db="EMBL/GenBank/DDBJ databases">
        <title>Genome assembly of Pristionchus species.</title>
        <authorList>
            <person name="Yoshida K."/>
            <person name="Sommer R.J."/>
        </authorList>
    </citation>
    <scope>NUCLEOTIDE SEQUENCE [LARGE SCALE GENOMIC DNA]</scope>
    <source>
        <strain evidence="3">RS5460</strain>
    </source>
</reference>
<protein>
    <submittedName>
        <fullName evidence="2">Uncharacterized protein</fullName>
    </submittedName>
</protein>